<gene>
    <name evidence="5" type="ORF">CVT26_007262</name>
</gene>
<dbReference type="InterPro" id="IPR008854">
    <property type="entry name" value="TPMT"/>
</dbReference>
<keyword evidence="1" id="KW-0597">Phosphoprotein</keyword>
<dbReference type="OrthoDB" id="276151at2759"/>
<reference evidence="5 6" key="1">
    <citation type="journal article" date="2018" name="Evol. Lett.">
        <title>Horizontal gene cluster transfer increased hallucinogenic mushroom diversity.</title>
        <authorList>
            <person name="Reynolds H.T."/>
            <person name="Vijayakumar V."/>
            <person name="Gluck-Thaler E."/>
            <person name="Korotkin H.B."/>
            <person name="Matheny P.B."/>
            <person name="Slot J.C."/>
        </authorList>
    </citation>
    <scope>NUCLEOTIDE SEQUENCE [LARGE SCALE GENOMIC DNA]</scope>
    <source>
        <strain evidence="5 6">SRW20</strain>
    </source>
</reference>
<dbReference type="InterPro" id="IPR029063">
    <property type="entry name" value="SAM-dependent_MTases_sf"/>
</dbReference>
<evidence type="ECO:0000313" key="6">
    <source>
        <dbReference type="Proteomes" id="UP000284706"/>
    </source>
</evidence>
<dbReference type="Pfam" id="PF05724">
    <property type="entry name" value="TPMT"/>
    <property type="match status" value="1"/>
</dbReference>
<accession>A0A409VM64</accession>
<evidence type="ECO:0000256" key="1">
    <source>
        <dbReference type="ARBA" id="ARBA00022553"/>
    </source>
</evidence>
<evidence type="ECO:0000256" key="2">
    <source>
        <dbReference type="ARBA" id="ARBA00022603"/>
    </source>
</evidence>
<dbReference type="Proteomes" id="UP000284706">
    <property type="component" value="Unassembled WGS sequence"/>
</dbReference>
<dbReference type="InParanoid" id="A0A409VM64"/>
<comment type="caution">
    <text evidence="5">The sequence shown here is derived from an EMBL/GenBank/DDBJ whole genome shotgun (WGS) entry which is preliminary data.</text>
</comment>
<dbReference type="SUPFAM" id="SSF53335">
    <property type="entry name" value="S-adenosyl-L-methionine-dependent methyltransferases"/>
    <property type="match status" value="1"/>
</dbReference>
<keyword evidence="4" id="KW-0949">S-adenosyl-L-methionine</keyword>
<dbReference type="GO" id="GO:0008757">
    <property type="term" value="F:S-adenosylmethionine-dependent methyltransferase activity"/>
    <property type="evidence" value="ECO:0007669"/>
    <property type="project" value="InterPro"/>
</dbReference>
<keyword evidence="3" id="KW-0808">Transferase</keyword>
<evidence type="ECO:0000256" key="3">
    <source>
        <dbReference type="ARBA" id="ARBA00022679"/>
    </source>
</evidence>
<sequence>MSGDGRTHPDIVKEDDPTTWELAWSQGITPWERGEYPQLSLREAIESSGLDLPRKGRALVPGCGAGYDVEYIGQTLGLECLGLDIADTAVQRANERFAKAKEANPDLSLSISKGDFFAMNPPEEELFDLVLDHTFFCAIPPSKRADWAKQMAKLIRPGGYLITIVYPLVPYFEPTGPPYWIKLEHYEELLNSNFVKVLDKVPEKSSPSHQGRERLVVWKKI</sequence>
<name>A0A409VM64_9AGAR</name>
<dbReference type="GO" id="GO:0032259">
    <property type="term" value="P:methylation"/>
    <property type="evidence" value="ECO:0007669"/>
    <property type="project" value="UniProtKB-KW"/>
</dbReference>
<evidence type="ECO:0000256" key="4">
    <source>
        <dbReference type="ARBA" id="ARBA00022691"/>
    </source>
</evidence>
<dbReference type="CDD" id="cd02440">
    <property type="entry name" value="AdoMet_MTases"/>
    <property type="match status" value="1"/>
</dbReference>
<evidence type="ECO:0008006" key="7">
    <source>
        <dbReference type="Google" id="ProtNLM"/>
    </source>
</evidence>
<dbReference type="STRING" id="231916.A0A409VM64"/>
<dbReference type="PROSITE" id="PS51585">
    <property type="entry name" value="SAM_MT_TPMT"/>
    <property type="match status" value="1"/>
</dbReference>
<evidence type="ECO:0000313" key="5">
    <source>
        <dbReference type="EMBL" id="PPQ67341.1"/>
    </source>
</evidence>
<dbReference type="Gene3D" id="3.40.50.150">
    <property type="entry name" value="Vaccinia Virus protein VP39"/>
    <property type="match status" value="1"/>
</dbReference>
<dbReference type="EMBL" id="NHYE01005613">
    <property type="protein sequence ID" value="PPQ67341.1"/>
    <property type="molecule type" value="Genomic_DNA"/>
</dbReference>
<dbReference type="AlphaFoldDB" id="A0A409VM64"/>
<proteinExistence type="predicted"/>
<dbReference type="PANTHER" id="PTHR32183">
    <property type="match status" value="1"/>
</dbReference>
<dbReference type="PANTHER" id="PTHR32183:SF11">
    <property type="entry name" value="THIOL METHYLTRANSFERASE 2-RELATED"/>
    <property type="match status" value="1"/>
</dbReference>
<keyword evidence="2" id="KW-0489">Methyltransferase</keyword>
<protein>
    <recommendedName>
        <fullName evidence="7">Methyltransferase domain-containing protein</fullName>
    </recommendedName>
</protein>
<organism evidence="5 6">
    <name type="scientific">Gymnopilus dilepis</name>
    <dbReference type="NCBI Taxonomy" id="231916"/>
    <lineage>
        <taxon>Eukaryota</taxon>
        <taxon>Fungi</taxon>
        <taxon>Dikarya</taxon>
        <taxon>Basidiomycota</taxon>
        <taxon>Agaricomycotina</taxon>
        <taxon>Agaricomycetes</taxon>
        <taxon>Agaricomycetidae</taxon>
        <taxon>Agaricales</taxon>
        <taxon>Agaricineae</taxon>
        <taxon>Hymenogastraceae</taxon>
        <taxon>Gymnopilus</taxon>
    </lineage>
</organism>
<keyword evidence="6" id="KW-1185">Reference proteome</keyword>